<dbReference type="GO" id="GO:0005615">
    <property type="term" value="C:extracellular space"/>
    <property type="evidence" value="ECO:0007669"/>
    <property type="project" value="TreeGrafter"/>
</dbReference>
<evidence type="ECO:0000256" key="1">
    <source>
        <dbReference type="SAM" id="MobiDB-lite"/>
    </source>
</evidence>
<reference evidence="4 5" key="1">
    <citation type="submission" date="2019-08" db="EMBL/GenBank/DDBJ databases">
        <authorList>
            <person name="Shi S."/>
        </authorList>
    </citation>
    <scope>NUCLEOTIDE SEQUENCE [LARGE SCALE GENOMIC DNA]</scope>
    <source>
        <strain evidence="4 5">GY10130</strain>
    </source>
</reference>
<feature type="region of interest" description="Disordered" evidence="1">
    <location>
        <begin position="44"/>
        <end position="63"/>
    </location>
</feature>
<dbReference type="EMBL" id="VRTY01000005">
    <property type="protein sequence ID" value="TXK52102.1"/>
    <property type="molecule type" value="Genomic_DNA"/>
</dbReference>
<gene>
    <name evidence="4" type="ORF">FVR03_02230</name>
</gene>
<dbReference type="PANTHER" id="PTHR10900:SF77">
    <property type="entry name" value="FI19380P1"/>
    <property type="match status" value="1"/>
</dbReference>
<dbReference type="SUPFAM" id="SSF82153">
    <property type="entry name" value="FAS1 domain"/>
    <property type="match status" value="1"/>
</dbReference>
<dbReference type="Proteomes" id="UP000321926">
    <property type="component" value="Unassembled WGS sequence"/>
</dbReference>
<dbReference type="OrthoDB" id="1119934at2"/>
<dbReference type="InterPro" id="IPR036378">
    <property type="entry name" value="FAS1_dom_sf"/>
</dbReference>
<comment type="caution">
    <text evidence="4">The sequence shown here is derived from an EMBL/GenBank/DDBJ whole genome shotgun (WGS) entry which is preliminary data.</text>
</comment>
<evidence type="ECO:0000313" key="4">
    <source>
        <dbReference type="EMBL" id="TXK52102.1"/>
    </source>
</evidence>
<dbReference type="InterPro" id="IPR050904">
    <property type="entry name" value="Adhesion/Biosynth-related"/>
</dbReference>
<dbReference type="Gene3D" id="2.30.180.10">
    <property type="entry name" value="FAS1 domain"/>
    <property type="match status" value="1"/>
</dbReference>
<evidence type="ECO:0000313" key="5">
    <source>
        <dbReference type="Proteomes" id="UP000321926"/>
    </source>
</evidence>
<dbReference type="PANTHER" id="PTHR10900">
    <property type="entry name" value="PERIOSTIN-RELATED"/>
    <property type="match status" value="1"/>
</dbReference>
<dbReference type="SMART" id="SM00554">
    <property type="entry name" value="FAS1"/>
    <property type="match status" value="1"/>
</dbReference>
<feature type="chain" id="PRO_5022929028" evidence="2">
    <location>
        <begin position="24"/>
        <end position="245"/>
    </location>
</feature>
<sequence>MKKRMLRPLAAIAVISMTMFSCASSTDQMDSTAMDDTTMSETQTMAGTDDQMSGTDTSTEMTGTEATAAGATESLAGISSESLAMTDDISYGDMFDEIDDTRQMGVLELAKSNGNLSTFVALVEHAEMATALDAEGPFTVFAPTNKAFAALPSGKLEYLMKPENKAELIQTLQSHFLGADVSSAQFSSTQRIGAGDNMYIPIDVTANTTTIGGATIVKPDVKASNGVIHVVDGIIMPVADTGITR</sequence>
<dbReference type="AlphaFoldDB" id="A0A5C8KC96"/>
<feature type="domain" description="FAS1" evidence="3">
    <location>
        <begin position="103"/>
        <end position="235"/>
    </location>
</feature>
<keyword evidence="2" id="KW-0732">Signal</keyword>
<organism evidence="4 5">
    <name type="scientific">Pontibacter qinzhouensis</name>
    <dbReference type="NCBI Taxonomy" id="2603253"/>
    <lineage>
        <taxon>Bacteria</taxon>
        <taxon>Pseudomonadati</taxon>
        <taxon>Bacteroidota</taxon>
        <taxon>Cytophagia</taxon>
        <taxon>Cytophagales</taxon>
        <taxon>Hymenobacteraceae</taxon>
        <taxon>Pontibacter</taxon>
    </lineage>
</organism>
<dbReference type="Pfam" id="PF02469">
    <property type="entry name" value="Fasciclin"/>
    <property type="match status" value="1"/>
</dbReference>
<proteinExistence type="predicted"/>
<evidence type="ECO:0000259" key="3">
    <source>
        <dbReference type="PROSITE" id="PS50213"/>
    </source>
</evidence>
<feature type="compositionally biased region" description="Low complexity" evidence="1">
    <location>
        <begin position="53"/>
        <end position="63"/>
    </location>
</feature>
<dbReference type="PROSITE" id="PS51257">
    <property type="entry name" value="PROKAR_LIPOPROTEIN"/>
    <property type="match status" value="1"/>
</dbReference>
<dbReference type="InterPro" id="IPR000782">
    <property type="entry name" value="FAS1_domain"/>
</dbReference>
<protein>
    <submittedName>
        <fullName evidence="4">Fasciclin domain-containing protein</fullName>
    </submittedName>
</protein>
<feature type="signal peptide" evidence="2">
    <location>
        <begin position="1"/>
        <end position="23"/>
    </location>
</feature>
<evidence type="ECO:0000256" key="2">
    <source>
        <dbReference type="SAM" id="SignalP"/>
    </source>
</evidence>
<name>A0A5C8KC96_9BACT</name>
<accession>A0A5C8KC96</accession>
<dbReference type="FunFam" id="2.30.180.10:FF:000014">
    <property type="entry name" value="Stabilin 1"/>
    <property type="match status" value="1"/>
</dbReference>
<dbReference type="PROSITE" id="PS50213">
    <property type="entry name" value="FAS1"/>
    <property type="match status" value="1"/>
</dbReference>
<keyword evidence="5" id="KW-1185">Reference proteome</keyword>